<organism evidence="1 2">
    <name type="scientific">Tychonema bourrellyi FEM_GT703</name>
    <dbReference type="NCBI Taxonomy" id="2040638"/>
    <lineage>
        <taxon>Bacteria</taxon>
        <taxon>Bacillati</taxon>
        <taxon>Cyanobacteriota</taxon>
        <taxon>Cyanophyceae</taxon>
        <taxon>Oscillatoriophycideae</taxon>
        <taxon>Oscillatoriales</taxon>
        <taxon>Microcoleaceae</taxon>
        <taxon>Tychonema</taxon>
    </lineage>
</organism>
<dbReference type="EMBL" id="NXIB02000054">
    <property type="protein sequence ID" value="PHX55397.1"/>
    <property type="molecule type" value="Genomic_DNA"/>
</dbReference>
<dbReference type="Proteomes" id="UP000226442">
    <property type="component" value="Unassembled WGS sequence"/>
</dbReference>
<name>A0A2G4F1P8_9CYAN</name>
<keyword evidence="2" id="KW-1185">Reference proteome</keyword>
<evidence type="ECO:0000313" key="2">
    <source>
        <dbReference type="Proteomes" id="UP000226442"/>
    </source>
</evidence>
<gene>
    <name evidence="1" type="ORF">CP500_011020</name>
</gene>
<proteinExistence type="predicted"/>
<reference evidence="1" key="1">
    <citation type="submission" date="2017-10" db="EMBL/GenBank/DDBJ databases">
        <title>Draft genome sequence of the planktic cyanobacteria Tychonema bourrellyi isolated from alpine lentic freshwater.</title>
        <authorList>
            <person name="Tett A."/>
            <person name="Armanini F."/>
            <person name="Asnicar F."/>
            <person name="Boscaini A."/>
            <person name="Pasolli E."/>
            <person name="Zolfo M."/>
            <person name="Donati C."/>
            <person name="Salmaso N."/>
            <person name="Segata N."/>
        </authorList>
    </citation>
    <scope>NUCLEOTIDE SEQUENCE</scope>
    <source>
        <strain evidence="1">FEM_GT703</strain>
    </source>
</reference>
<dbReference type="OrthoDB" id="514079at2"/>
<sequence length="184" mass="21424">MSMKFNTVQEVTLWKNFIFNGEVYDLSHLNARWIEYVDKKDEKNIITYKFIVTYGLHCFTKDSDDISSEESQLLMYNGPRESRTFNFDRYQLSRQLPSIVESLGEKETLVCHAGYGKFAIVKIVDSNGIEVDYFVAFAAFRESKRLRLHIHSAYPIYEGIGKVEKVGFFVIAKKLLQNKELPKP</sequence>
<evidence type="ECO:0000313" key="1">
    <source>
        <dbReference type="EMBL" id="PHX55397.1"/>
    </source>
</evidence>
<protein>
    <submittedName>
        <fullName evidence="1">Heat-shock protein</fullName>
    </submittedName>
</protein>
<dbReference type="AlphaFoldDB" id="A0A2G4F1P8"/>
<accession>A0A2G4F1P8</accession>
<comment type="caution">
    <text evidence="1">The sequence shown here is derived from an EMBL/GenBank/DDBJ whole genome shotgun (WGS) entry which is preliminary data.</text>
</comment>